<dbReference type="Proteomes" id="UP000230423">
    <property type="component" value="Unassembled WGS sequence"/>
</dbReference>
<proteinExistence type="predicted"/>
<dbReference type="Gene3D" id="2.30.30.40">
    <property type="entry name" value="SH3 Domains"/>
    <property type="match status" value="1"/>
</dbReference>
<evidence type="ECO:0000313" key="5">
    <source>
        <dbReference type="Proteomes" id="UP000230423"/>
    </source>
</evidence>
<sequence>MKGNENGVLRKVGGGRAHAMILNHLQKDEVCRMGFELMQVQQGDAGERFHSLDDIYYFGGQHAHELIAVEEHKPEHPGEIELRVGDVIGVAGNHWDGFSKGVNRRTDENGLYPSYK</sequence>
<gene>
    <name evidence="4" type="ORF">TELCIR_21896</name>
</gene>
<organism evidence="4 5">
    <name type="scientific">Teladorsagia circumcincta</name>
    <name type="common">Brown stomach worm</name>
    <name type="synonym">Ostertagia circumcincta</name>
    <dbReference type="NCBI Taxonomy" id="45464"/>
    <lineage>
        <taxon>Eukaryota</taxon>
        <taxon>Metazoa</taxon>
        <taxon>Ecdysozoa</taxon>
        <taxon>Nematoda</taxon>
        <taxon>Chromadorea</taxon>
        <taxon>Rhabditida</taxon>
        <taxon>Rhabditina</taxon>
        <taxon>Rhabditomorpha</taxon>
        <taxon>Strongyloidea</taxon>
        <taxon>Trichostrongylidae</taxon>
        <taxon>Teladorsagia</taxon>
    </lineage>
</organism>
<name>A0A2G9TFG8_TELCI</name>
<dbReference type="InterPro" id="IPR035653">
    <property type="entry name" value="Fut8_SH3"/>
</dbReference>
<evidence type="ECO:0000256" key="1">
    <source>
        <dbReference type="ARBA" id="ARBA00022443"/>
    </source>
</evidence>
<reference evidence="4 5" key="1">
    <citation type="submission" date="2015-09" db="EMBL/GenBank/DDBJ databases">
        <title>Draft genome of the parasitic nematode Teladorsagia circumcincta isolate WARC Sus (inbred).</title>
        <authorList>
            <person name="Mitreva M."/>
        </authorList>
    </citation>
    <scope>NUCLEOTIDE SEQUENCE [LARGE SCALE GENOMIC DNA]</scope>
    <source>
        <strain evidence="4 5">S</strain>
    </source>
</reference>
<keyword evidence="1 2" id="KW-0728">SH3 domain</keyword>
<evidence type="ECO:0000256" key="2">
    <source>
        <dbReference type="PROSITE-ProRule" id="PRU00192"/>
    </source>
</evidence>
<dbReference type="AlphaFoldDB" id="A0A2G9TFG8"/>
<accession>A0A2G9TFG8</accession>
<feature type="domain" description="SH3" evidence="3">
    <location>
        <begin position="61"/>
        <end position="116"/>
    </location>
</feature>
<keyword evidence="5" id="KW-1185">Reference proteome</keyword>
<dbReference type="FunFam" id="2.30.30.40:FF:000070">
    <property type="entry name" value="Alpha-(1,6)-fucosyltransferase"/>
    <property type="match status" value="1"/>
</dbReference>
<evidence type="ECO:0000313" key="4">
    <source>
        <dbReference type="EMBL" id="PIO56703.1"/>
    </source>
</evidence>
<dbReference type="InterPro" id="IPR001452">
    <property type="entry name" value="SH3_domain"/>
</dbReference>
<dbReference type="Pfam" id="PF19745">
    <property type="entry name" value="FUT8_N_cat"/>
    <property type="match status" value="1"/>
</dbReference>
<dbReference type="CDD" id="cd11792">
    <property type="entry name" value="SH3_Fut8"/>
    <property type="match status" value="1"/>
</dbReference>
<feature type="non-terminal residue" evidence="4">
    <location>
        <position position="116"/>
    </location>
</feature>
<dbReference type="EMBL" id="KZ373479">
    <property type="protein sequence ID" value="PIO56703.1"/>
    <property type="molecule type" value="Genomic_DNA"/>
</dbReference>
<protein>
    <recommendedName>
        <fullName evidence="3">SH3 domain-containing protein</fullName>
    </recommendedName>
</protein>
<dbReference type="PROSITE" id="PS50002">
    <property type="entry name" value="SH3"/>
    <property type="match status" value="1"/>
</dbReference>
<dbReference type="InterPro" id="IPR045573">
    <property type="entry name" value="Fut8_N_cat"/>
</dbReference>
<dbReference type="InterPro" id="IPR036028">
    <property type="entry name" value="SH3-like_dom_sf"/>
</dbReference>
<dbReference type="OrthoDB" id="2014825at2759"/>
<dbReference type="SUPFAM" id="SSF50044">
    <property type="entry name" value="SH3-domain"/>
    <property type="match status" value="1"/>
</dbReference>
<evidence type="ECO:0000259" key="3">
    <source>
        <dbReference type="PROSITE" id="PS50002"/>
    </source>
</evidence>